<dbReference type="GO" id="GO:0004521">
    <property type="term" value="F:RNA endonuclease activity"/>
    <property type="evidence" value="ECO:0007669"/>
    <property type="project" value="UniProtKB-UniRule"/>
</dbReference>
<comment type="cofactor">
    <cofactor evidence="12">
        <name>Zn(2+)</name>
        <dbReference type="ChEBI" id="CHEBI:29105"/>
    </cofactor>
    <text evidence="12">Binds 2 Zn(2+) ions, which are required for nuclease activity.</text>
</comment>
<evidence type="ECO:0000256" key="9">
    <source>
        <dbReference type="ARBA" id="ARBA00023015"/>
    </source>
</evidence>
<dbReference type="AlphaFoldDB" id="A0A2R6ADQ7"/>
<keyword evidence="7 12" id="KW-0269">Exonuclease</keyword>
<dbReference type="CDD" id="cd22532">
    <property type="entry name" value="KH-II_CPSF_arch_rpt1"/>
    <property type="match status" value="1"/>
</dbReference>
<feature type="domain" description="Metallo-beta-lactamase" evidence="13">
    <location>
        <begin position="197"/>
        <end position="395"/>
    </location>
</feature>
<evidence type="ECO:0000256" key="2">
    <source>
        <dbReference type="ARBA" id="ARBA00022722"/>
    </source>
</evidence>
<dbReference type="Gene3D" id="3.60.15.10">
    <property type="entry name" value="Ribonuclease Z/Hydroxyacylglutathione hydrolase-like"/>
    <property type="match status" value="1"/>
</dbReference>
<dbReference type="InterPro" id="IPR011108">
    <property type="entry name" value="RMMBL"/>
</dbReference>
<dbReference type="InterPro" id="IPR022712">
    <property type="entry name" value="Beta_Casp"/>
</dbReference>
<keyword evidence="5 12" id="KW-0378">Hydrolase</keyword>
<organism evidence="15 16">
    <name type="scientific">Candidatus Marsarchaeota G1 archaeon OSP_D</name>
    <dbReference type="NCBI Taxonomy" id="1978155"/>
    <lineage>
        <taxon>Archaea</taxon>
        <taxon>Candidatus Marsarchaeota</taxon>
        <taxon>Candidatus Marsarchaeota group 1</taxon>
    </lineage>
</organism>
<dbReference type="GO" id="GO:0003677">
    <property type="term" value="F:DNA binding"/>
    <property type="evidence" value="ECO:0007669"/>
    <property type="project" value="UniProtKB-KW"/>
</dbReference>
<dbReference type="PANTHER" id="PTHR11203:SF51">
    <property type="entry name" value="CLEAVAGE AND POLYADENYLATION SPECIFICITY FACTOR"/>
    <property type="match status" value="1"/>
</dbReference>
<protein>
    <recommendedName>
        <fullName evidence="12">Transcription termination factor FttA</fullName>
        <ecNumber evidence="12">3.1.-.-</ecNumber>
    </recommendedName>
</protein>
<proteinExistence type="inferred from homology"/>
<dbReference type="GO" id="GO:0003723">
    <property type="term" value="F:RNA binding"/>
    <property type="evidence" value="ECO:0007669"/>
    <property type="project" value="UniProtKB-UniRule"/>
</dbReference>
<evidence type="ECO:0000256" key="11">
    <source>
        <dbReference type="ARBA" id="ARBA00023163"/>
    </source>
</evidence>
<dbReference type="GO" id="GO:0008270">
    <property type="term" value="F:zinc ion binding"/>
    <property type="evidence" value="ECO:0007669"/>
    <property type="project" value="UniProtKB-UniRule"/>
</dbReference>
<dbReference type="EC" id="3.1.-.-" evidence="12"/>
<dbReference type="SUPFAM" id="SSF56281">
    <property type="entry name" value="Metallo-hydrolase/oxidoreductase"/>
    <property type="match status" value="1"/>
</dbReference>
<dbReference type="Gene3D" id="3.30.300.230">
    <property type="match status" value="1"/>
</dbReference>
<keyword evidence="3 12" id="KW-0479">Metal-binding</keyword>
<dbReference type="Pfam" id="PF17214">
    <property type="entry name" value="KH_TffA"/>
    <property type="match status" value="1"/>
</dbReference>
<keyword evidence="9 12" id="KW-0805">Transcription regulation</keyword>
<evidence type="ECO:0000313" key="16">
    <source>
        <dbReference type="Proteomes" id="UP000240880"/>
    </source>
</evidence>
<feature type="binding site" evidence="12">
    <location>
        <position position="357"/>
    </location>
    <ligand>
        <name>Zn(2+)</name>
        <dbReference type="ChEBI" id="CHEBI:29105"/>
        <label>1</label>
    </ligand>
</feature>
<dbReference type="GO" id="GO:0004532">
    <property type="term" value="F:RNA exonuclease activity"/>
    <property type="evidence" value="ECO:0007669"/>
    <property type="project" value="UniProtKB-UniRule"/>
</dbReference>
<keyword evidence="8 12" id="KW-0694">RNA-binding</keyword>
<evidence type="ECO:0000256" key="1">
    <source>
        <dbReference type="ARBA" id="ARBA00022472"/>
    </source>
</evidence>
<dbReference type="EMBL" id="NEXC01000002">
    <property type="protein sequence ID" value="PSN84515.1"/>
    <property type="molecule type" value="Genomic_DNA"/>
</dbReference>
<dbReference type="InterPro" id="IPR019975">
    <property type="entry name" value="aCPSF1"/>
</dbReference>
<feature type="binding site" evidence="12">
    <location>
        <position position="334"/>
    </location>
    <ligand>
        <name>Zn(2+)</name>
        <dbReference type="ChEBI" id="CHEBI:29105"/>
        <label>1</label>
    </ligand>
</feature>
<evidence type="ECO:0000256" key="4">
    <source>
        <dbReference type="ARBA" id="ARBA00022759"/>
    </source>
</evidence>
<evidence type="ECO:0000313" key="15">
    <source>
        <dbReference type="EMBL" id="PSN84515.1"/>
    </source>
</evidence>
<dbReference type="Proteomes" id="UP000240880">
    <property type="component" value="Unassembled WGS sequence"/>
</dbReference>
<feature type="binding site" evidence="12">
    <location>
        <position position="247"/>
    </location>
    <ligand>
        <name>Zn(2+)</name>
        <dbReference type="ChEBI" id="CHEBI:29105"/>
        <label>1</label>
    </ligand>
</feature>
<evidence type="ECO:0000256" key="7">
    <source>
        <dbReference type="ARBA" id="ARBA00022839"/>
    </source>
</evidence>
<accession>A0A2R6ADQ7</accession>
<keyword evidence="10 12" id="KW-0238">DNA-binding</keyword>
<evidence type="ECO:0000256" key="6">
    <source>
        <dbReference type="ARBA" id="ARBA00022833"/>
    </source>
</evidence>
<feature type="binding site" evidence="12">
    <location>
        <position position="249"/>
    </location>
    <ligand>
        <name>Zn(2+)</name>
        <dbReference type="ChEBI" id="CHEBI:29105"/>
        <label>1</label>
    </ligand>
</feature>
<comment type="similarity">
    <text evidence="12">Belongs to the metallo-beta-lactamase superfamily. RNA-metabolizing metallo-beta-lactamase-like family. FttA subfamily.</text>
</comment>
<feature type="binding site" evidence="12">
    <location>
        <position position="251"/>
    </location>
    <ligand>
        <name>Zn(2+)</name>
        <dbReference type="ChEBI" id="CHEBI:29105"/>
        <label>2</label>
    </ligand>
</feature>
<evidence type="ECO:0000259" key="14">
    <source>
        <dbReference type="SMART" id="SM01027"/>
    </source>
</evidence>
<comment type="caution">
    <text evidence="12">Lacks conserved residue(s) required for the propagation of feature annotation.</text>
</comment>
<keyword evidence="1 12" id="KW-0806">Transcription termination</keyword>
<name>A0A2R6ADQ7_9ARCH</name>
<dbReference type="PANTHER" id="PTHR11203">
    <property type="entry name" value="CLEAVAGE AND POLYADENYLATION SPECIFICITY FACTOR FAMILY MEMBER"/>
    <property type="match status" value="1"/>
</dbReference>
<evidence type="ECO:0000256" key="10">
    <source>
        <dbReference type="ARBA" id="ARBA00023125"/>
    </source>
</evidence>
<reference evidence="15 16" key="1">
    <citation type="submission" date="2017-04" db="EMBL/GenBank/DDBJ databases">
        <title>Novel microbial lineages endemic to geothermal iron-oxide mats fill important gaps in the evolutionary history of Archaea.</title>
        <authorList>
            <person name="Jay Z.J."/>
            <person name="Beam J.P."/>
            <person name="Dlakic M."/>
            <person name="Rusch D.B."/>
            <person name="Kozubal M.A."/>
            <person name="Inskeep W.P."/>
        </authorList>
    </citation>
    <scope>NUCLEOTIDE SEQUENCE [LARGE SCALE GENOMIC DNA]</scope>
    <source>
        <strain evidence="15">OSP_D</strain>
    </source>
</reference>
<evidence type="ECO:0000256" key="12">
    <source>
        <dbReference type="HAMAP-Rule" id="MF_00870"/>
    </source>
</evidence>
<feature type="binding site" evidence="12">
    <location>
        <position position="252"/>
    </location>
    <ligand>
        <name>Zn(2+)</name>
        <dbReference type="ChEBI" id="CHEBI:29105"/>
        <label>2</label>
    </ligand>
</feature>
<dbReference type="CDD" id="cd16295">
    <property type="entry name" value="TTHA0252-CPSF-like_MBL-fold"/>
    <property type="match status" value="1"/>
</dbReference>
<comment type="function">
    <text evidence="12">Terminates transcription on the whole genome. Termination is linked to FttA-mediated RNA cleavage and does not require NTP hydrolysis. Cleaves endonucleolytically at the RNA exit channel of RNA polymerase (RNAP); the 5'-3' exonuclease activity of this protein degrades the nascent RNA released from RNAP.</text>
</comment>
<evidence type="ECO:0000256" key="8">
    <source>
        <dbReference type="ARBA" id="ARBA00022884"/>
    </source>
</evidence>
<feature type="region of interest" description="KHb" evidence="12">
    <location>
        <begin position="76"/>
        <end position="143"/>
    </location>
</feature>
<evidence type="ECO:0000259" key="13">
    <source>
        <dbReference type="SMART" id="SM00849"/>
    </source>
</evidence>
<dbReference type="Pfam" id="PF07521">
    <property type="entry name" value="RMMBL"/>
    <property type="match status" value="1"/>
</dbReference>
<dbReference type="InterPro" id="IPR015946">
    <property type="entry name" value="KH_dom-like_a/b"/>
</dbReference>
<evidence type="ECO:0000256" key="3">
    <source>
        <dbReference type="ARBA" id="ARBA00022723"/>
    </source>
</evidence>
<keyword evidence="11" id="KW-0804">Transcription</keyword>
<comment type="caution">
    <text evidence="15">The sequence shown here is derived from an EMBL/GenBank/DDBJ whole genome shotgun (WGS) entry which is preliminary data.</text>
</comment>
<sequence length="645" mass="72072">MPNITTTKDHLATIRNIIFSNFPKDAGLNRIEFEGPEIAIYCRNPSAVLTDGETVRKLAKLLKKRIVIRSDPSVRKSQEETVKILSELIPKEAEVKNYTFDEDKGDVIIEALKPRIVIGTGGSTLRAALIQTGWRPVVVRAPEIRSGIVSSMLRVLTNGREYRQRFLREVGEKIHRPLLFSDAPIRVVPLGGFGEVGRSAVLIDTGETKVLLDVGVKAGATKLIDEFPAFYALDFPVEEIDAVVIAHAHMDHQGALPYLFKYGYRGPVYMTAPTRDLMVLTQKDYIELKQKMGEIPPYGIEHITKAVQHTITIDWGEVTDISPDIKLTLANAGHILGSSVVHLNIGDGKYNLLYTSDLKYSNTRLLDKASTSFNKVDCLIIESTYGGKGNIMPNRLQEEEKFVHIIKKTIEQGGKVLIPTLAVGRAQEVMMILAEKISSKELPDVPVFLDGMLLESTAIHTAYPEFLSINLRKRIYQGDNPFLHQAFVRIDDVSKRDEALSNEPCIILATSGMMTGGPVLEYFKELCSSEKNSLIFVNYQAENTLGRTILKGAREVTLSDPLSSSQKTYQIRMSVHVMEGFSGHADHLELIRYALTVKPSQKILINHGEPMRSMELARELRRRFSNMKEKPEALVPANLDALRVL</sequence>
<feature type="binding site" evidence="12">
    <location>
        <position position="357"/>
    </location>
    <ligand>
        <name>Zn(2+)</name>
        <dbReference type="ChEBI" id="CHEBI:29105"/>
        <label>2</label>
    </ligand>
</feature>
<feature type="region of interest" description="Beta-Casp" evidence="12">
    <location>
        <begin position="389"/>
        <end position="582"/>
    </location>
</feature>
<keyword evidence="6 12" id="KW-0862">Zinc</keyword>
<dbReference type="Gene3D" id="3.30.300.20">
    <property type="match status" value="1"/>
</dbReference>
<dbReference type="InterPro" id="IPR001279">
    <property type="entry name" value="Metallo-B-lactamas"/>
</dbReference>
<dbReference type="NCBIfam" id="TIGR03675">
    <property type="entry name" value="arCOG00543"/>
    <property type="match status" value="1"/>
</dbReference>
<dbReference type="HAMAP" id="MF_00870">
    <property type="entry name" value="FttA"/>
    <property type="match status" value="1"/>
</dbReference>
<dbReference type="SMART" id="SM01027">
    <property type="entry name" value="Beta-Casp"/>
    <property type="match status" value="1"/>
</dbReference>
<dbReference type="InterPro" id="IPR036866">
    <property type="entry name" value="RibonucZ/Hydroxyglut_hydro"/>
</dbReference>
<feature type="region of interest" description="Metallo-beta-lactamase N-terminus" evidence="12">
    <location>
        <begin position="184"/>
        <end position="388"/>
    </location>
</feature>
<dbReference type="Gene3D" id="3.40.50.10890">
    <property type="match status" value="1"/>
</dbReference>
<keyword evidence="4 12" id="KW-0255">Endonuclease</keyword>
<feature type="domain" description="Beta-Casp" evidence="14">
    <location>
        <begin position="426"/>
        <end position="549"/>
    </location>
</feature>
<dbReference type="Pfam" id="PF10996">
    <property type="entry name" value="Beta-Casp"/>
    <property type="match status" value="1"/>
</dbReference>
<comment type="subunit">
    <text evidence="12">Homodimer. Interacts with RNA polymerase (RNAP), interacts with the Spt4-Spt5 complex.</text>
</comment>
<dbReference type="GO" id="GO:0006353">
    <property type="term" value="P:DNA-templated transcription termination"/>
    <property type="evidence" value="ECO:0007669"/>
    <property type="project" value="UniProtKB-UniRule"/>
</dbReference>
<dbReference type="InterPro" id="IPR033769">
    <property type="entry name" value="TffA_KH"/>
</dbReference>
<dbReference type="Pfam" id="PF16661">
    <property type="entry name" value="Lactamase_B_6"/>
    <property type="match status" value="1"/>
</dbReference>
<keyword evidence="2 12" id="KW-0540">Nuclease</keyword>
<feature type="binding site" evidence="12">
    <location>
        <position position="607"/>
    </location>
    <ligand>
        <name>Zn(2+)</name>
        <dbReference type="ChEBI" id="CHEBI:29105"/>
        <label>2</label>
    </ligand>
</feature>
<gene>
    <name evidence="12" type="primary">fttA</name>
    <name evidence="15" type="ORF">B9Q01_00460</name>
</gene>
<feature type="region of interest" description="KHa" evidence="12">
    <location>
        <begin position="8"/>
        <end position="75"/>
    </location>
</feature>
<dbReference type="InterPro" id="IPR050698">
    <property type="entry name" value="MBL"/>
</dbReference>
<dbReference type="SMART" id="SM00849">
    <property type="entry name" value="Lactamase_B"/>
    <property type="match status" value="1"/>
</dbReference>
<evidence type="ECO:0000256" key="5">
    <source>
        <dbReference type="ARBA" id="ARBA00022801"/>
    </source>
</evidence>